<evidence type="ECO:0000256" key="5">
    <source>
        <dbReference type="ARBA" id="ARBA00011666"/>
    </source>
</evidence>
<dbReference type="AlphaFoldDB" id="A0A495D3U1"/>
<feature type="region of interest" description="Disordered" evidence="14">
    <location>
        <begin position="79"/>
        <end position="135"/>
    </location>
</feature>
<feature type="domain" description="Lipoyl-binding" evidence="15">
    <location>
        <begin position="1"/>
        <end position="76"/>
    </location>
</feature>
<dbReference type="PANTHER" id="PTHR43416:SF5">
    <property type="entry name" value="DIHYDROLIPOYLLYSINE-RESIDUE SUCCINYLTRANSFERASE COMPONENT OF 2-OXOGLUTARATE DEHYDROGENASE COMPLEX, MITOCHONDRIAL"/>
    <property type="match status" value="1"/>
</dbReference>
<evidence type="ECO:0000256" key="10">
    <source>
        <dbReference type="ARBA" id="ARBA00022823"/>
    </source>
</evidence>
<dbReference type="FunFam" id="3.30.559.10:FF:000007">
    <property type="entry name" value="Dihydrolipoamide acetyltransferase component of pyruvate dehydrogenase complex"/>
    <property type="match status" value="1"/>
</dbReference>
<dbReference type="Pfam" id="PF00364">
    <property type="entry name" value="Biotin_lipoyl"/>
    <property type="match status" value="2"/>
</dbReference>
<comment type="cofactor">
    <cofactor evidence="1">
        <name>(R)-lipoate</name>
        <dbReference type="ChEBI" id="CHEBI:83088"/>
    </cofactor>
</comment>
<comment type="subunit">
    <text evidence="5">Forms a 24-polypeptide structural core with octahedral symmetry. Part of the 2-oxoglutarate dehydrogenase (OGDH) complex composed of E1 (2-oxoglutarate dehydrogenase), E2 (dihydrolipoamide succinyltransferase) and E3 (dihydrolipoamide dehydrogenase); the complex contains multiple copies of the three enzymatic components (E1, E2 and E3).</text>
</comment>
<evidence type="ECO:0000256" key="6">
    <source>
        <dbReference type="ARBA" id="ARBA00012945"/>
    </source>
</evidence>
<keyword evidence="8 13" id="KW-0816">Tricarboxylic acid cycle</keyword>
<dbReference type="RefSeq" id="WP_121211125.1">
    <property type="nucleotide sequence ID" value="NZ_RBIM01000004.1"/>
</dbReference>
<protein>
    <recommendedName>
        <fullName evidence="7 13">Dihydrolipoyllysine-residue succinyltransferase component of 2-oxoglutarate dehydrogenase complex</fullName>
        <ecNumber evidence="6 13">2.3.1.61</ecNumber>
    </recommendedName>
    <alternativeName>
        <fullName evidence="13">2-oxoglutarate dehydrogenase complex component E2</fullName>
    </alternativeName>
</protein>
<dbReference type="EMBL" id="RBIM01000004">
    <property type="protein sequence ID" value="RKQ96581.1"/>
    <property type="molecule type" value="Genomic_DNA"/>
</dbReference>
<evidence type="ECO:0000256" key="7">
    <source>
        <dbReference type="ARBA" id="ARBA00019511"/>
    </source>
</evidence>
<dbReference type="Pfam" id="PF00198">
    <property type="entry name" value="2-oxoacid_dh"/>
    <property type="match status" value="1"/>
</dbReference>
<proteinExistence type="inferred from homology"/>
<dbReference type="PROSITE" id="PS50968">
    <property type="entry name" value="BIOTINYL_LIPOYL"/>
    <property type="match status" value="2"/>
</dbReference>
<dbReference type="InterPro" id="IPR001078">
    <property type="entry name" value="2-oxoacid_DH_actylTfrase"/>
</dbReference>
<dbReference type="InterPro" id="IPR000089">
    <property type="entry name" value="Biotin_lipoyl"/>
</dbReference>
<accession>A0A495D3U1</accession>
<dbReference type="Pfam" id="PF02817">
    <property type="entry name" value="E3_binding"/>
    <property type="match status" value="1"/>
</dbReference>
<dbReference type="SUPFAM" id="SSF47005">
    <property type="entry name" value="Peripheral subunit-binding domain of 2-oxo acid dehydrogenase complex"/>
    <property type="match status" value="1"/>
</dbReference>
<evidence type="ECO:0000256" key="11">
    <source>
        <dbReference type="ARBA" id="ARBA00023315"/>
    </source>
</evidence>
<evidence type="ECO:0000313" key="17">
    <source>
        <dbReference type="EMBL" id="RKQ96581.1"/>
    </source>
</evidence>
<dbReference type="GO" id="GO:0045252">
    <property type="term" value="C:oxoglutarate dehydrogenase complex"/>
    <property type="evidence" value="ECO:0007669"/>
    <property type="project" value="UniProtKB-UniRule"/>
</dbReference>
<feature type="domain" description="Peripheral subunit-binding (PSBD)" evidence="16">
    <location>
        <begin position="221"/>
        <end position="258"/>
    </location>
</feature>
<dbReference type="UniPathway" id="UPA00868">
    <property type="reaction ID" value="UER00840"/>
</dbReference>
<sequence length="519" mass="54599">MTDITVPQLGESVTEATVGSWMVKSGDAVSRDDVLVELETDKVAVEVRADADGVMGEIFASEGDNVEIGAKLAVLEAGGEADGADQSAASEGPAEDAKPSSQSDAAASDEPATQDKASSESSGKTVDATVPQMGESVTEGTIGSWLVKAGDTVEIDQALVEIETDKVAVEVPSPVAGVVSDLLVAEGDTVAPGDAVARISEGTSAPAAKAEEASGDKSSKTVMPSAQRVIEENKLDANAIEGTGKDGRITKGDALKAADAPKSAPAPSASKPAAAPVKAPSAPRETGPREERVRMTRLRQTIAKRLKDAQNSAAILTTYNEADMSAIMSARKAHQDAFVAKHGVKLGFMSFFVKACCHALKEVPAVNAEIDGTDLIYKNYYDMGVAVGTDRGLVVPVVRDADQMSLAEIEKEIIRLGKRARDGKLTIEEMQGATFTISNGGVYGSLMSMPILNAPQSGILGMHKIQERPMAENGQVVIRPMMYLALSYDHRIVDGKEAVTFLVRVKENLEDPQRMLFDL</sequence>
<feature type="compositionally biased region" description="Low complexity" evidence="14">
    <location>
        <begin position="257"/>
        <end position="283"/>
    </location>
</feature>
<dbReference type="InterPro" id="IPR011053">
    <property type="entry name" value="Single_hybrid_motif"/>
</dbReference>
<evidence type="ECO:0000256" key="8">
    <source>
        <dbReference type="ARBA" id="ARBA00022532"/>
    </source>
</evidence>
<comment type="catalytic activity">
    <reaction evidence="12 13">
        <text>N(6)-[(R)-dihydrolipoyl]-L-lysyl-[protein] + succinyl-CoA = N(6)-[(R)-S(8)-succinyldihydrolipoyl]-L-lysyl-[protein] + CoA</text>
        <dbReference type="Rhea" id="RHEA:15213"/>
        <dbReference type="Rhea" id="RHEA-COMP:10475"/>
        <dbReference type="Rhea" id="RHEA-COMP:20092"/>
        <dbReference type="ChEBI" id="CHEBI:57287"/>
        <dbReference type="ChEBI" id="CHEBI:57292"/>
        <dbReference type="ChEBI" id="CHEBI:83100"/>
        <dbReference type="ChEBI" id="CHEBI:83120"/>
        <dbReference type="EC" id="2.3.1.61"/>
    </reaction>
</comment>
<dbReference type="NCBIfam" id="TIGR01347">
    <property type="entry name" value="sucB"/>
    <property type="match status" value="1"/>
</dbReference>
<dbReference type="InterPro" id="IPR006255">
    <property type="entry name" value="SucB"/>
</dbReference>
<feature type="domain" description="Lipoyl-binding" evidence="15">
    <location>
        <begin position="125"/>
        <end position="200"/>
    </location>
</feature>
<keyword evidence="11 13" id="KW-0012">Acyltransferase</keyword>
<evidence type="ECO:0000256" key="2">
    <source>
        <dbReference type="ARBA" id="ARBA00004052"/>
    </source>
</evidence>
<dbReference type="InterPro" id="IPR050537">
    <property type="entry name" value="2-oxoacid_dehydrogenase"/>
</dbReference>
<dbReference type="CDD" id="cd06849">
    <property type="entry name" value="lipoyl_domain"/>
    <property type="match status" value="2"/>
</dbReference>
<name>A0A495D3U1_9PROT</name>
<dbReference type="EC" id="2.3.1.61" evidence="6 13"/>
<dbReference type="InterPro" id="IPR004167">
    <property type="entry name" value="PSBD"/>
</dbReference>
<comment type="function">
    <text evidence="2 13">E2 component of the 2-oxoglutarate dehydrogenase (OGDH) complex which catalyzes the second step in the conversion of 2-oxoglutarate to succinyl-CoA and CO(2).</text>
</comment>
<dbReference type="Gene3D" id="3.30.559.10">
    <property type="entry name" value="Chloramphenicol acetyltransferase-like domain"/>
    <property type="match status" value="1"/>
</dbReference>
<evidence type="ECO:0000256" key="1">
    <source>
        <dbReference type="ARBA" id="ARBA00001938"/>
    </source>
</evidence>
<organism evidence="17 18">
    <name type="scientific">Maricaulis maris</name>
    <dbReference type="NCBI Taxonomy" id="74318"/>
    <lineage>
        <taxon>Bacteria</taxon>
        <taxon>Pseudomonadati</taxon>
        <taxon>Pseudomonadota</taxon>
        <taxon>Alphaproteobacteria</taxon>
        <taxon>Maricaulales</taxon>
        <taxon>Maricaulaceae</taxon>
        <taxon>Maricaulis</taxon>
    </lineage>
</organism>
<dbReference type="GO" id="GO:0006099">
    <property type="term" value="P:tricarboxylic acid cycle"/>
    <property type="evidence" value="ECO:0007669"/>
    <property type="project" value="UniProtKB-UniRule"/>
</dbReference>
<comment type="similarity">
    <text evidence="4 13">Belongs to the 2-oxoacid dehydrogenase family.</text>
</comment>
<keyword evidence="9 13" id="KW-0808">Transferase</keyword>
<reference evidence="17 18" key="1">
    <citation type="submission" date="2018-10" db="EMBL/GenBank/DDBJ databases">
        <title>Genomic Encyclopedia of Type Strains, Phase IV (KMG-IV): sequencing the most valuable type-strain genomes for metagenomic binning, comparative biology and taxonomic classification.</title>
        <authorList>
            <person name="Goeker M."/>
        </authorList>
    </citation>
    <scope>NUCLEOTIDE SEQUENCE [LARGE SCALE GENOMIC DNA]</scope>
    <source>
        <strain evidence="17 18">DSM 4734</strain>
    </source>
</reference>
<dbReference type="GO" id="GO:0005829">
    <property type="term" value="C:cytosol"/>
    <property type="evidence" value="ECO:0007669"/>
    <property type="project" value="TreeGrafter"/>
</dbReference>
<dbReference type="PROSITE" id="PS51826">
    <property type="entry name" value="PSBD"/>
    <property type="match status" value="1"/>
</dbReference>
<evidence type="ECO:0000256" key="13">
    <source>
        <dbReference type="RuleBase" id="RU361138"/>
    </source>
</evidence>
<dbReference type="Proteomes" id="UP000273675">
    <property type="component" value="Unassembled WGS sequence"/>
</dbReference>
<dbReference type="Gene3D" id="2.40.50.100">
    <property type="match status" value="2"/>
</dbReference>
<feature type="compositionally biased region" description="Basic and acidic residues" evidence="14">
    <location>
        <begin position="209"/>
        <end position="219"/>
    </location>
</feature>
<dbReference type="GO" id="GO:0004149">
    <property type="term" value="F:dihydrolipoyllysine-residue succinyltransferase activity"/>
    <property type="evidence" value="ECO:0007669"/>
    <property type="project" value="UniProtKB-UniRule"/>
</dbReference>
<dbReference type="OrthoDB" id="9805770at2"/>
<evidence type="ECO:0000259" key="15">
    <source>
        <dbReference type="PROSITE" id="PS50968"/>
    </source>
</evidence>
<gene>
    <name evidence="17" type="ORF">C7435_1913</name>
</gene>
<feature type="region of interest" description="Disordered" evidence="14">
    <location>
        <begin position="256"/>
        <end position="294"/>
    </location>
</feature>
<dbReference type="PROSITE" id="PS00189">
    <property type="entry name" value="LIPOYL"/>
    <property type="match status" value="2"/>
</dbReference>
<comment type="caution">
    <text evidence="17">The sequence shown here is derived from an EMBL/GenBank/DDBJ whole genome shotgun (WGS) entry which is preliminary data.</text>
</comment>
<evidence type="ECO:0000256" key="9">
    <source>
        <dbReference type="ARBA" id="ARBA00022679"/>
    </source>
</evidence>
<evidence type="ECO:0000256" key="14">
    <source>
        <dbReference type="SAM" id="MobiDB-lite"/>
    </source>
</evidence>
<evidence type="ECO:0000256" key="12">
    <source>
        <dbReference type="ARBA" id="ARBA00052761"/>
    </source>
</evidence>
<dbReference type="InterPro" id="IPR036625">
    <property type="entry name" value="E3-bd_dom_sf"/>
</dbReference>
<feature type="region of interest" description="Disordered" evidence="14">
    <location>
        <begin position="202"/>
        <end position="223"/>
    </location>
</feature>
<comment type="pathway">
    <text evidence="3 13">Amino-acid degradation; L-lysine degradation via saccharopine pathway; glutaryl-CoA from L-lysine: step 6/6.</text>
</comment>
<evidence type="ECO:0000256" key="4">
    <source>
        <dbReference type="ARBA" id="ARBA00007317"/>
    </source>
</evidence>
<evidence type="ECO:0000313" key="18">
    <source>
        <dbReference type="Proteomes" id="UP000273675"/>
    </source>
</evidence>
<dbReference type="Gene3D" id="4.10.320.10">
    <property type="entry name" value="E3-binding domain"/>
    <property type="match status" value="1"/>
</dbReference>
<dbReference type="InterPro" id="IPR023213">
    <property type="entry name" value="CAT-like_dom_sf"/>
</dbReference>
<dbReference type="SUPFAM" id="SSF51230">
    <property type="entry name" value="Single hybrid motif"/>
    <property type="match status" value="2"/>
</dbReference>
<dbReference type="InterPro" id="IPR003016">
    <property type="entry name" value="2-oxoA_DH_lipoyl-BS"/>
</dbReference>
<feature type="compositionally biased region" description="Polar residues" evidence="14">
    <location>
        <begin position="115"/>
        <end position="124"/>
    </location>
</feature>
<dbReference type="PANTHER" id="PTHR43416">
    <property type="entry name" value="DIHYDROLIPOYLLYSINE-RESIDUE SUCCINYLTRANSFERASE COMPONENT OF 2-OXOGLUTARATE DEHYDROGENASE COMPLEX, MITOCHONDRIAL-RELATED"/>
    <property type="match status" value="1"/>
</dbReference>
<keyword evidence="10 13" id="KW-0450">Lipoyl</keyword>
<evidence type="ECO:0000256" key="3">
    <source>
        <dbReference type="ARBA" id="ARBA00005145"/>
    </source>
</evidence>
<dbReference type="NCBIfam" id="NF004309">
    <property type="entry name" value="PRK05704.1"/>
    <property type="match status" value="1"/>
</dbReference>
<evidence type="ECO:0000259" key="16">
    <source>
        <dbReference type="PROSITE" id="PS51826"/>
    </source>
</evidence>
<dbReference type="GO" id="GO:0033512">
    <property type="term" value="P:L-lysine catabolic process to acetyl-CoA via saccharopine"/>
    <property type="evidence" value="ECO:0007669"/>
    <property type="project" value="UniProtKB-UniRule"/>
</dbReference>
<dbReference type="SUPFAM" id="SSF52777">
    <property type="entry name" value="CoA-dependent acyltransferases"/>
    <property type="match status" value="1"/>
</dbReference>